<dbReference type="Proteomes" id="UP000247555">
    <property type="component" value="Unassembled WGS sequence"/>
</dbReference>
<keyword evidence="4 5" id="KW-0378">Hydrolase</keyword>
<evidence type="ECO:0000256" key="5">
    <source>
        <dbReference type="HAMAP-Rule" id="MF_01260"/>
    </source>
</evidence>
<evidence type="ECO:0000256" key="4">
    <source>
        <dbReference type="ARBA" id="ARBA00022801"/>
    </source>
</evidence>
<organism evidence="7 8">
    <name type="scientific">Rivihabitans pingtungensis</name>
    <dbReference type="NCBI Taxonomy" id="1054498"/>
    <lineage>
        <taxon>Bacteria</taxon>
        <taxon>Pseudomonadati</taxon>
        <taxon>Pseudomonadota</taxon>
        <taxon>Betaproteobacteria</taxon>
        <taxon>Neisseriales</taxon>
        <taxon>Aquaspirillaceae</taxon>
        <taxon>Rivihabitans</taxon>
    </lineage>
</organism>
<dbReference type="EC" id="3.1.1.85" evidence="5"/>
<dbReference type="GO" id="GO:0090499">
    <property type="term" value="F:pimelyl-[acyl-carrier protein] methyl ester esterase activity"/>
    <property type="evidence" value="ECO:0007669"/>
    <property type="project" value="UniProtKB-EC"/>
</dbReference>
<comment type="catalytic activity">
    <reaction evidence="5">
        <text>6-carboxyhexanoyl-[ACP] methyl ester + H2O = 6-carboxyhexanoyl-[ACP] + methanol + H(+)</text>
        <dbReference type="Rhea" id="RHEA:42700"/>
        <dbReference type="Rhea" id="RHEA-COMP:9955"/>
        <dbReference type="Rhea" id="RHEA-COMP:10186"/>
        <dbReference type="ChEBI" id="CHEBI:15377"/>
        <dbReference type="ChEBI" id="CHEBI:15378"/>
        <dbReference type="ChEBI" id="CHEBI:17790"/>
        <dbReference type="ChEBI" id="CHEBI:78846"/>
        <dbReference type="ChEBI" id="CHEBI:82735"/>
        <dbReference type="EC" id="3.1.1.85"/>
    </reaction>
</comment>
<feature type="active site" evidence="5">
    <location>
        <position position="238"/>
    </location>
</feature>
<dbReference type="Pfam" id="PF12697">
    <property type="entry name" value="Abhydrolase_6"/>
    <property type="match status" value="1"/>
</dbReference>
<reference evidence="7 8" key="1">
    <citation type="submission" date="2018-05" db="EMBL/GenBank/DDBJ databases">
        <title>Genomic Encyclopedia of Type Strains, Phase IV (KMG-IV): sequencing the most valuable type-strain genomes for metagenomic binning, comparative biology and taxonomic classification.</title>
        <authorList>
            <person name="Goeker M."/>
        </authorList>
    </citation>
    <scope>NUCLEOTIDE SEQUENCE [LARGE SCALE GENOMIC DNA]</scope>
    <source>
        <strain evidence="7 8">DSM 29661</strain>
    </source>
</reference>
<accession>A0A318KFT7</accession>
<comment type="similarity">
    <text evidence="5">Belongs to the AB hydrolase superfamily. Carboxylesterase BioH family.</text>
</comment>
<keyword evidence="8" id="KW-1185">Reference proteome</keyword>
<feature type="domain" description="AB hydrolase-1" evidence="6">
    <location>
        <begin position="20"/>
        <end position="250"/>
    </location>
</feature>
<feature type="active site" evidence="5">
    <location>
        <position position="210"/>
    </location>
</feature>
<evidence type="ECO:0000256" key="3">
    <source>
        <dbReference type="ARBA" id="ARBA00022756"/>
    </source>
</evidence>
<dbReference type="PANTHER" id="PTHR43798">
    <property type="entry name" value="MONOACYLGLYCEROL LIPASE"/>
    <property type="match status" value="1"/>
</dbReference>
<sequence>MNLSSLPSLYFESVGRGPDVVLVHGWGLHGGVWSRVAQALADEFTVHCVDLPGHGHSASLQDYTLDNLARALAATFPLPVQVVGWSLGGLAAMRWALDAPASLKSLTLVASSPCFVQRADWPHAQAVQVMRQFADNLGGQFEQTLRRFLALQTLGSESAHAVLAEMKHILFAHGRPSALEAALAVLETSDVRHELHQLHLPTHLSYGQRDALTPIGAARWLASTIAGSTLTEFPQASHAPFLSHEAEFVADLIPFLQRHA</sequence>
<feature type="binding site" evidence="5">
    <location>
        <position position="238"/>
    </location>
    <ligand>
        <name>substrate</name>
    </ligand>
</feature>
<feature type="active site" description="Nucleophile" evidence="5">
    <location>
        <position position="86"/>
    </location>
</feature>
<comment type="subunit">
    <text evidence="5">Monomer.</text>
</comment>
<comment type="function">
    <text evidence="5">The physiological role of BioH is to remove the methyl group introduced by BioC when the pimeloyl moiety is complete. It allows to synthesize pimeloyl-ACP via the fatty acid synthetic pathway through the hydrolysis of the ester bonds of pimeloyl-ACP esters.</text>
</comment>
<dbReference type="Gene3D" id="3.40.50.1820">
    <property type="entry name" value="alpha/beta hydrolase"/>
    <property type="match status" value="1"/>
</dbReference>
<keyword evidence="1 5" id="KW-0719">Serine esterase</keyword>
<dbReference type="RefSeq" id="WP_110391782.1">
    <property type="nucleotide sequence ID" value="NZ_QJKI01000024.1"/>
</dbReference>
<protein>
    <recommendedName>
        <fullName evidence="5">Pimeloyl-[acyl-carrier protein] methyl ester esterase</fullName>
        <ecNumber evidence="5">3.1.1.85</ecNumber>
    </recommendedName>
    <alternativeName>
        <fullName evidence="5">Biotin synthesis protein BioH</fullName>
    </alternativeName>
    <alternativeName>
        <fullName evidence="5">Carboxylesterase BioH</fullName>
    </alternativeName>
</protein>
<dbReference type="GO" id="GO:0009102">
    <property type="term" value="P:biotin biosynthetic process"/>
    <property type="evidence" value="ECO:0007669"/>
    <property type="project" value="UniProtKB-UniRule"/>
</dbReference>
<dbReference type="InterPro" id="IPR050266">
    <property type="entry name" value="AB_hydrolase_sf"/>
</dbReference>
<dbReference type="InterPro" id="IPR029058">
    <property type="entry name" value="AB_hydrolase_fold"/>
</dbReference>
<dbReference type="NCBIfam" id="TIGR01738">
    <property type="entry name" value="bioH"/>
    <property type="match status" value="1"/>
</dbReference>
<dbReference type="HAMAP" id="MF_01260">
    <property type="entry name" value="Carboxylester"/>
    <property type="match status" value="1"/>
</dbReference>
<dbReference type="GO" id="GO:0016020">
    <property type="term" value="C:membrane"/>
    <property type="evidence" value="ECO:0007669"/>
    <property type="project" value="TreeGrafter"/>
</dbReference>
<name>A0A318KFT7_9NEIS</name>
<evidence type="ECO:0000259" key="6">
    <source>
        <dbReference type="Pfam" id="PF12697"/>
    </source>
</evidence>
<dbReference type="SUPFAM" id="SSF53474">
    <property type="entry name" value="alpha/beta-Hydrolases"/>
    <property type="match status" value="1"/>
</dbReference>
<evidence type="ECO:0000313" key="7">
    <source>
        <dbReference type="EMBL" id="PXX75889.1"/>
    </source>
</evidence>
<proteinExistence type="inferred from homology"/>
<dbReference type="PANTHER" id="PTHR43798:SF31">
    <property type="entry name" value="AB HYDROLASE SUPERFAMILY PROTEIN YCLE"/>
    <property type="match status" value="1"/>
</dbReference>
<keyword evidence="3 5" id="KW-0093">Biotin biosynthesis</keyword>
<comment type="pathway">
    <text evidence="5">Cofactor biosynthesis; biotin biosynthesis.</text>
</comment>
<dbReference type="EMBL" id="QJKI01000024">
    <property type="protein sequence ID" value="PXX75889.1"/>
    <property type="molecule type" value="Genomic_DNA"/>
</dbReference>
<gene>
    <name evidence="5" type="primary">bioH</name>
    <name evidence="7" type="ORF">DFR34_12429</name>
</gene>
<dbReference type="InterPro" id="IPR000073">
    <property type="entry name" value="AB_hydrolase_1"/>
</dbReference>
<feature type="binding site" evidence="5">
    <location>
        <begin position="148"/>
        <end position="152"/>
    </location>
    <ligand>
        <name>substrate</name>
    </ligand>
</feature>
<dbReference type="GO" id="GO:0005737">
    <property type="term" value="C:cytoplasm"/>
    <property type="evidence" value="ECO:0007669"/>
    <property type="project" value="UniProtKB-SubCell"/>
</dbReference>
<evidence type="ECO:0000256" key="1">
    <source>
        <dbReference type="ARBA" id="ARBA00022487"/>
    </source>
</evidence>
<feature type="binding site" evidence="5">
    <location>
        <begin position="86"/>
        <end position="87"/>
    </location>
    <ligand>
        <name>substrate</name>
    </ligand>
</feature>
<dbReference type="UniPathway" id="UPA00078"/>
<dbReference type="InterPro" id="IPR010076">
    <property type="entry name" value="BioH"/>
</dbReference>
<keyword evidence="2 5" id="KW-0963">Cytoplasm</keyword>
<dbReference type="OrthoDB" id="9798888at2"/>
<evidence type="ECO:0000313" key="8">
    <source>
        <dbReference type="Proteomes" id="UP000247555"/>
    </source>
</evidence>
<evidence type="ECO:0000256" key="2">
    <source>
        <dbReference type="ARBA" id="ARBA00022490"/>
    </source>
</evidence>
<comment type="subcellular location">
    <subcellularLocation>
        <location evidence="5">Cytoplasm</location>
    </subcellularLocation>
</comment>
<comment type="caution">
    <text evidence="7">The sequence shown here is derived from an EMBL/GenBank/DDBJ whole genome shotgun (WGS) entry which is preliminary data.</text>
</comment>
<dbReference type="AlphaFoldDB" id="A0A318KFT7"/>
<feature type="binding site" evidence="5">
    <location>
        <position position="26"/>
    </location>
    <ligand>
        <name>substrate</name>
    </ligand>
</feature>